<dbReference type="Proteomes" id="UP000000304">
    <property type="component" value="Chromosome X"/>
</dbReference>
<name>B4R2Q0_DROSI</name>
<evidence type="ECO:0000313" key="1">
    <source>
        <dbReference type="EMBL" id="EDX17599.1"/>
    </source>
</evidence>
<dbReference type="AlphaFoldDB" id="B4R2Q0"/>
<dbReference type="HOGENOM" id="CLU_2815224_0_0_1"/>
<reference evidence="1 2" key="1">
    <citation type="journal article" date="2007" name="Nature">
        <title>Evolution of genes and genomes on the Drosophila phylogeny.</title>
        <authorList>
            <consortium name="Drosophila 12 Genomes Consortium"/>
            <person name="Clark A.G."/>
            <person name="Eisen M.B."/>
            <person name="Smith D.R."/>
            <person name="Bergman C.M."/>
            <person name="Oliver B."/>
            <person name="Markow T.A."/>
            <person name="Kaufman T.C."/>
            <person name="Kellis M."/>
            <person name="Gelbart W."/>
            <person name="Iyer V.N."/>
            <person name="Pollard D.A."/>
            <person name="Sackton T.B."/>
            <person name="Larracuente A.M."/>
            <person name="Singh N.D."/>
            <person name="Abad J.P."/>
            <person name="Abt D.N."/>
            <person name="Adryan B."/>
            <person name="Aguade M."/>
            <person name="Akashi H."/>
            <person name="Anderson W.W."/>
            <person name="Aquadro C.F."/>
            <person name="Ardell D.H."/>
            <person name="Arguello R."/>
            <person name="Artieri C.G."/>
            <person name="Barbash D.A."/>
            <person name="Barker D."/>
            <person name="Barsanti P."/>
            <person name="Batterham P."/>
            <person name="Batzoglou S."/>
            <person name="Begun D."/>
            <person name="Bhutkar A."/>
            <person name="Blanco E."/>
            <person name="Bosak S.A."/>
            <person name="Bradley R.K."/>
            <person name="Brand A.D."/>
            <person name="Brent M.R."/>
            <person name="Brooks A.N."/>
            <person name="Brown R.H."/>
            <person name="Butlin R.K."/>
            <person name="Caggese C."/>
            <person name="Calvi B.R."/>
            <person name="Bernardo de Carvalho A."/>
            <person name="Caspi A."/>
            <person name="Castrezana S."/>
            <person name="Celniker S.E."/>
            <person name="Chang J.L."/>
            <person name="Chapple C."/>
            <person name="Chatterji S."/>
            <person name="Chinwalla A."/>
            <person name="Civetta A."/>
            <person name="Clifton S.W."/>
            <person name="Comeron J.M."/>
            <person name="Costello J.C."/>
            <person name="Coyne J.A."/>
            <person name="Daub J."/>
            <person name="David R.G."/>
            <person name="Delcher A.L."/>
            <person name="Delehaunty K."/>
            <person name="Do C.B."/>
            <person name="Ebling H."/>
            <person name="Edwards K."/>
            <person name="Eickbush T."/>
            <person name="Evans J.D."/>
            <person name="Filipski A."/>
            <person name="Findeiss S."/>
            <person name="Freyhult E."/>
            <person name="Fulton L."/>
            <person name="Fulton R."/>
            <person name="Garcia A.C."/>
            <person name="Gardiner A."/>
            <person name="Garfield D.A."/>
            <person name="Garvin B.E."/>
            <person name="Gibson G."/>
            <person name="Gilbert D."/>
            <person name="Gnerre S."/>
            <person name="Godfrey J."/>
            <person name="Good R."/>
            <person name="Gotea V."/>
            <person name="Gravely B."/>
            <person name="Greenberg A.J."/>
            <person name="Griffiths-Jones S."/>
            <person name="Gross S."/>
            <person name="Guigo R."/>
            <person name="Gustafson E.A."/>
            <person name="Haerty W."/>
            <person name="Hahn M.W."/>
            <person name="Halligan D.L."/>
            <person name="Halpern A.L."/>
            <person name="Halter G.M."/>
            <person name="Han M.V."/>
            <person name="Heger A."/>
            <person name="Hillier L."/>
            <person name="Hinrichs A.S."/>
            <person name="Holmes I."/>
            <person name="Hoskins R.A."/>
            <person name="Hubisz M.J."/>
            <person name="Hultmark D."/>
            <person name="Huntley M.A."/>
            <person name="Jaffe D.B."/>
            <person name="Jagadeeshan S."/>
            <person name="Jeck W.R."/>
            <person name="Johnson J."/>
            <person name="Jones C.D."/>
            <person name="Jordan W.C."/>
            <person name="Karpen G.H."/>
            <person name="Kataoka E."/>
            <person name="Keightley P.D."/>
            <person name="Kheradpour P."/>
            <person name="Kirkness E.F."/>
            <person name="Koerich L.B."/>
            <person name="Kristiansen K."/>
            <person name="Kudrna D."/>
            <person name="Kulathinal R.J."/>
            <person name="Kumar S."/>
            <person name="Kwok R."/>
            <person name="Lander E."/>
            <person name="Langley C.H."/>
            <person name="Lapoint R."/>
            <person name="Lazzaro B.P."/>
            <person name="Lee S.J."/>
            <person name="Levesque L."/>
            <person name="Li R."/>
            <person name="Lin C.F."/>
            <person name="Lin M.F."/>
            <person name="Lindblad-Toh K."/>
            <person name="Llopart A."/>
            <person name="Long M."/>
            <person name="Low L."/>
            <person name="Lozovsky E."/>
            <person name="Lu J."/>
            <person name="Luo M."/>
            <person name="Machado C.A."/>
            <person name="Makalowski W."/>
            <person name="Marzo M."/>
            <person name="Matsuda M."/>
            <person name="Matzkin L."/>
            <person name="McAllister B."/>
            <person name="McBride C.S."/>
            <person name="McKernan B."/>
            <person name="McKernan K."/>
            <person name="Mendez-Lago M."/>
            <person name="Minx P."/>
            <person name="Mollenhauer M.U."/>
            <person name="Montooth K."/>
            <person name="Mount S.M."/>
            <person name="Mu X."/>
            <person name="Myers E."/>
            <person name="Negre B."/>
            <person name="Newfeld S."/>
            <person name="Nielsen R."/>
            <person name="Noor M.A."/>
            <person name="O'Grady P."/>
            <person name="Pachter L."/>
            <person name="Papaceit M."/>
            <person name="Parisi M.J."/>
            <person name="Parisi M."/>
            <person name="Parts L."/>
            <person name="Pedersen J.S."/>
            <person name="Pesole G."/>
            <person name="Phillippy A.M."/>
            <person name="Ponting C.P."/>
            <person name="Pop M."/>
            <person name="Porcelli D."/>
            <person name="Powell J.R."/>
            <person name="Prohaska S."/>
            <person name="Pruitt K."/>
            <person name="Puig M."/>
            <person name="Quesneville H."/>
            <person name="Ram K.R."/>
            <person name="Rand D."/>
            <person name="Rasmussen M.D."/>
            <person name="Reed L.K."/>
            <person name="Reenan R."/>
            <person name="Reily A."/>
            <person name="Remington K.A."/>
            <person name="Rieger T.T."/>
            <person name="Ritchie M.G."/>
            <person name="Robin C."/>
            <person name="Rogers Y.H."/>
            <person name="Rohde C."/>
            <person name="Rozas J."/>
            <person name="Rubenfield M.J."/>
            <person name="Ruiz A."/>
            <person name="Russo S."/>
            <person name="Salzberg S.L."/>
            <person name="Sanchez-Gracia A."/>
            <person name="Saranga D.J."/>
            <person name="Sato H."/>
            <person name="Schaeffer S.W."/>
            <person name="Schatz M.C."/>
            <person name="Schlenke T."/>
            <person name="Schwartz R."/>
            <person name="Segarra C."/>
            <person name="Singh R.S."/>
            <person name="Sirot L."/>
            <person name="Sirota M."/>
            <person name="Sisneros N.B."/>
            <person name="Smith C.D."/>
            <person name="Smith T.F."/>
            <person name="Spieth J."/>
            <person name="Stage D.E."/>
            <person name="Stark A."/>
            <person name="Stephan W."/>
            <person name="Strausberg R.L."/>
            <person name="Strempel S."/>
            <person name="Sturgill D."/>
            <person name="Sutton G."/>
            <person name="Sutton G.G."/>
            <person name="Tao W."/>
            <person name="Teichmann S."/>
            <person name="Tobari Y.N."/>
            <person name="Tomimura Y."/>
            <person name="Tsolas J.M."/>
            <person name="Valente V.L."/>
            <person name="Venter E."/>
            <person name="Venter J.C."/>
            <person name="Vicario S."/>
            <person name="Vieira F.G."/>
            <person name="Vilella A.J."/>
            <person name="Villasante A."/>
            <person name="Walenz B."/>
            <person name="Wang J."/>
            <person name="Wasserman M."/>
            <person name="Watts T."/>
            <person name="Wilson D."/>
            <person name="Wilson R.K."/>
            <person name="Wing R.A."/>
            <person name="Wolfner M.F."/>
            <person name="Wong A."/>
            <person name="Wong G.K."/>
            <person name="Wu C.I."/>
            <person name="Wu G."/>
            <person name="Yamamoto D."/>
            <person name="Yang H.P."/>
            <person name="Yang S.P."/>
            <person name="Yorke J.A."/>
            <person name="Yoshida K."/>
            <person name="Zdobnov E."/>
            <person name="Zhang P."/>
            <person name="Zhang Y."/>
            <person name="Zimin A.V."/>
            <person name="Baldwin J."/>
            <person name="Abdouelleil A."/>
            <person name="Abdulkadir J."/>
            <person name="Abebe A."/>
            <person name="Abera B."/>
            <person name="Abreu J."/>
            <person name="Acer S.C."/>
            <person name="Aftuck L."/>
            <person name="Alexander A."/>
            <person name="An P."/>
            <person name="Anderson E."/>
            <person name="Anderson S."/>
            <person name="Arachi H."/>
            <person name="Azer M."/>
            <person name="Bachantsang P."/>
            <person name="Barry A."/>
            <person name="Bayul T."/>
            <person name="Berlin A."/>
            <person name="Bessette D."/>
            <person name="Bloom T."/>
            <person name="Blye J."/>
            <person name="Boguslavskiy L."/>
            <person name="Bonnet C."/>
            <person name="Boukhgalter B."/>
            <person name="Bourzgui I."/>
            <person name="Brown A."/>
            <person name="Cahill P."/>
            <person name="Channer S."/>
            <person name="Cheshatsang Y."/>
            <person name="Chuda L."/>
            <person name="Citroen M."/>
            <person name="Collymore A."/>
            <person name="Cooke P."/>
            <person name="Costello M."/>
            <person name="D'Aco K."/>
            <person name="Daza R."/>
            <person name="De Haan G."/>
            <person name="DeGray S."/>
            <person name="DeMaso C."/>
            <person name="Dhargay N."/>
            <person name="Dooley K."/>
            <person name="Dooley E."/>
            <person name="Doricent M."/>
            <person name="Dorje P."/>
            <person name="Dorjee K."/>
            <person name="Dupes A."/>
            <person name="Elong R."/>
            <person name="Falk J."/>
            <person name="Farina A."/>
            <person name="Faro S."/>
            <person name="Ferguson D."/>
            <person name="Fisher S."/>
            <person name="Foley C.D."/>
            <person name="Franke A."/>
            <person name="Friedrich D."/>
            <person name="Gadbois L."/>
            <person name="Gearin G."/>
            <person name="Gearin C.R."/>
            <person name="Giannoukos G."/>
            <person name="Goode T."/>
            <person name="Graham J."/>
            <person name="Grandbois E."/>
            <person name="Grewal S."/>
            <person name="Gyaltsen K."/>
            <person name="Hafez N."/>
            <person name="Hagos B."/>
            <person name="Hall J."/>
            <person name="Henson C."/>
            <person name="Hollinger A."/>
            <person name="Honan T."/>
            <person name="Huard M.D."/>
            <person name="Hughes L."/>
            <person name="Hurhula B."/>
            <person name="Husby M.E."/>
            <person name="Kamat A."/>
            <person name="Kanga B."/>
            <person name="Kashin S."/>
            <person name="Khazanovich D."/>
            <person name="Kisner P."/>
            <person name="Lance K."/>
            <person name="Lara M."/>
            <person name="Lee W."/>
            <person name="Lennon N."/>
            <person name="Letendre F."/>
            <person name="LeVine R."/>
            <person name="Lipovsky A."/>
            <person name="Liu X."/>
            <person name="Liu J."/>
            <person name="Liu S."/>
            <person name="Lokyitsang T."/>
            <person name="Lokyitsang Y."/>
            <person name="Lubonja R."/>
            <person name="Lui A."/>
            <person name="MacDonald P."/>
            <person name="Magnisalis V."/>
            <person name="Maru K."/>
            <person name="Matthews C."/>
            <person name="McCusker W."/>
            <person name="McDonough S."/>
            <person name="Mehta T."/>
            <person name="Meldrim J."/>
            <person name="Meneus L."/>
            <person name="Mihai O."/>
            <person name="Mihalev A."/>
            <person name="Mihova T."/>
            <person name="Mittelman R."/>
            <person name="Mlenga V."/>
            <person name="Montmayeur A."/>
            <person name="Mulrain L."/>
            <person name="Navidi A."/>
            <person name="Naylor J."/>
            <person name="Negash T."/>
            <person name="Nguyen T."/>
            <person name="Nguyen N."/>
            <person name="Nicol R."/>
            <person name="Norbu C."/>
            <person name="Norbu N."/>
            <person name="Novod N."/>
            <person name="O'Neill B."/>
            <person name="Osman S."/>
            <person name="Markiewicz E."/>
            <person name="Oyono O.L."/>
            <person name="Patti C."/>
            <person name="Phunkhang P."/>
            <person name="Pierre F."/>
            <person name="Priest M."/>
            <person name="Raghuraman S."/>
            <person name="Rege F."/>
            <person name="Reyes R."/>
            <person name="Rise C."/>
            <person name="Rogov P."/>
            <person name="Ross K."/>
            <person name="Ryan E."/>
            <person name="Settipalli S."/>
            <person name="Shea T."/>
            <person name="Sherpa N."/>
            <person name="Shi L."/>
            <person name="Shih D."/>
            <person name="Sparrow T."/>
            <person name="Spaulding J."/>
            <person name="Stalker J."/>
            <person name="Stange-Thomann N."/>
            <person name="Stavropoulos S."/>
            <person name="Stone C."/>
            <person name="Strader C."/>
            <person name="Tesfaye S."/>
            <person name="Thomson T."/>
            <person name="Thoulutsang Y."/>
            <person name="Thoulutsang D."/>
            <person name="Topham K."/>
            <person name="Topping I."/>
            <person name="Tsamla T."/>
            <person name="Vassiliev H."/>
            <person name="Vo A."/>
            <person name="Wangchuk T."/>
            <person name="Wangdi T."/>
            <person name="Weiand M."/>
            <person name="Wilkinson J."/>
            <person name="Wilson A."/>
            <person name="Yadav S."/>
            <person name="Young G."/>
            <person name="Yu Q."/>
            <person name="Zembek L."/>
            <person name="Zhong D."/>
            <person name="Zimmer A."/>
            <person name="Zwirko Z."/>
            <person name="Jaffe D.B."/>
            <person name="Alvarez P."/>
            <person name="Brockman W."/>
            <person name="Butler J."/>
            <person name="Chin C."/>
            <person name="Gnerre S."/>
            <person name="Grabherr M."/>
            <person name="Kleber M."/>
            <person name="Mauceli E."/>
            <person name="MacCallum I."/>
        </authorList>
    </citation>
    <scope>NUCLEOTIDE SEQUENCE [LARGE SCALE GENOMIC DNA]</scope>
    <source>
        <strain evidence="2">white501</strain>
    </source>
</reference>
<proteinExistence type="predicted"/>
<gene>
    <name evidence="1" type="primary">Dsim\GD16008</name>
    <name evidence="1" type="ORF">Dsim_GD16008</name>
</gene>
<organism evidence="1 2">
    <name type="scientific">Drosophila simulans</name>
    <name type="common">Fruit fly</name>
    <dbReference type="NCBI Taxonomy" id="7240"/>
    <lineage>
        <taxon>Eukaryota</taxon>
        <taxon>Metazoa</taxon>
        <taxon>Ecdysozoa</taxon>
        <taxon>Arthropoda</taxon>
        <taxon>Hexapoda</taxon>
        <taxon>Insecta</taxon>
        <taxon>Pterygota</taxon>
        <taxon>Neoptera</taxon>
        <taxon>Endopterygota</taxon>
        <taxon>Diptera</taxon>
        <taxon>Brachycera</taxon>
        <taxon>Muscomorpha</taxon>
        <taxon>Ephydroidea</taxon>
        <taxon>Drosophilidae</taxon>
        <taxon>Drosophila</taxon>
        <taxon>Sophophora</taxon>
    </lineage>
</organism>
<evidence type="ECO:0000313" key="2">
    <source>
        <dbReference type="Proteomes" id="UP000000304"/>
    </source>
</evidence>
<accession>B4R2Q0</accession>
<keyword evidence="2" id="KW-1185">Reference proteome</keyword>
<protein>
    <submittedName>
        <fullName evidence="1">GD16008</fullName>
    </submittedName>
</protein>
<dbReference type="EMBL" id="CM000366">
    <property type="protein sequence ID" value="EDX17599.1"/>
    <property type="molecule type" value="Genomic_DNA"/>
</dbReference>
<sequence>MWLDEAQGAGAGVYHYEGELEVGALELGNSCDLGALRNVRQGGSWPKRYCNTSNGNLTEVPPPKMGL</sequence>